<evidence type="ECO:0000313" key="3">
    <source>
        <dbReference type="Proteomes" id="UP001571110"/>
    </source>
</evidence>
<accession>A0ABV4S1J0</accession>
<feature type="domain" description="Helix-turn-helix" evidence="1">
    <location>
        <begin position="89"/>
        <end position="145"/>
    </location>
</feature>
<dbReference type="Proteomes" id="UP001571110">
    <property type="component" value="Unassembled WGS sequence"/>
</dbReference>
<gene>
    <name evidence="2" type="ORF">AB1I70_28520</name>
</gene>
<dbReference type="Pfam" id="PF20038">
    <property type="entry name" value="HTH_59"/>
    <property type="match status" value="1"/>
</dbReference>
<evidence type="ECO:0000313" key="2">
    <source>
        <dbReference type="EMBL" id="MFA2795220.1"/>
    </source>
</evidence>
<comment type="caution">
    <text evidence="2">The sequence shown here is derived from an EMBL/GenBank/DDBJ whole genome shotgun (WGS) entry which is preliminary data.</text>
</comment>
<dbReference type="InterPro" id="IPR045403">
    <property type="entry name" value="HTH_59_Firmicutes_type"/>
</dbReference>
<protein>
    <submittedName>
        <fullName evidence="2">Helix-turn-helix domain-containing protein</fullName>
    </submittedName>
</protein>
<name>A0ABV4S1J0_9BACI</name>
<keyword evidence="3" id="KW-1185">Reference proteome</keyword>
<dbReference type="RefSeq" id="WP_372470157.1">
    <property type="nucleotide sequence ID" value="NZ_JBFDTS010000013.1"/>
</dbReference>
<sequence length="146" mass="17164">MKFDWLSANLSLEDDEGFNVTAIIPEELTIEQAEELLNKGYKFTFKKSFIDLMNIDFELVNMGFNVNTDPDIDINYIKKYISALKEYKLYQVYSLKEASDIWEINEGTIRQWCNRRKFTDKEARKSAGTWLITHEGMERVSGKKKI</sequence>
<proteinExistence type="predicted"/>
<reference evidence="2 3" key="1">
    <citation type="submission" date="2024-06" db="EMBL/GenBank/DDBJ databases">
        <title>Genetic profile and toxigenic potential of Bacillus cereus isolates from a Norwegian ice cream production plant,.</title>
        <authorList>
            <person name="Lindback T."/>
            <person name="Llarena A.-K."/>
            <person name="O'Sullivan K."/>
            <person name="Monshaugen M."/>
            <person name="Holmemo C.W."/>
            <person name="Aspholm M."/>
        </authorList>
    </citation>
    <scope>NUCLEOTIDE SEQUENCE [LARGE SCALE GENOMIC DNA]</scope>
    <source>
        <strain evidence="2 3">NVH-YM330</strain>
    </source>
</reference>
<evidence type="ECO:0000259" key="1">
    <source>
        <dbReference type="Pfam" id="PF20038"/>
    </source>
</evidence>
<organism evidence="2 3">
    <name type="scientific">Bacillus mobilis</name>
    <dbReference type="NCBI Taxonomy" id="2026190"/>
    <lineage>
        <taxon>Bacteria</taxon>
        <taxon>Bacillati</taxon>
        <taxon>Bacillota</taxon>
        <taxon>Bacilli</taxon>
        <taxon>Bacillales</taxon>
        <taxon>Bacillaceae</taxon>
        <taxon>Bacillus</taxon>
        <taxon>Bacillus cereus group</taxon>
    </lineage>
</organism>
<dbReference type="EMBL" id="JBFDTY010000017">
    <property type="protein sequence ID" value="MFA2795220.1"/>
    <property type="molecule type" value="Genomic_DNA"/>
</dbReference>